<dbReference type="PROSITE" id="PS50217">
    <property type="entry name" value="BZIP"/>
    <property type="match status" value="1"/>
</dbReference>
<keyword evidence="10" id="KW-1185">Reference proteome</keyword>
<dbReference type="GO" id="GO:0005634">
    <property type="term" value="C:nucleus"/>
    <property type="evidence" value="ECO:0007669"/>
    <property type="project" value="TreeGrafter"/>
</dbReference>
<evidence type="ECO:0000313" key="9">
    <source>
        <dbReference type="EnsemblMetazoa" id="CLYHEMP015225.1"/>
    </source>
</evidence>
<evidence type="ECO:0000313" key="10">
    <source>
        <dbReference type="Proteomes" id="UP000594262"/>
    </source>
</evidence>
<dbReference type="GeneID" id="136811136"/>
<keyword evidence="7" id="KW-0175">Coiled coil</keyword>
<dbReference type="RefSeq" id="XP_066923851.1">
    <property type="nucleotide sequence ID" value="XM_067067750.1"/>
</dbReference>
<name>A0A7M5WYZ3_9CNID</name>
<evidence type="ECO:0000259" key="8">
    <source>
        <dbReference type="PROSITE" id="PS50217"/>
    </source>
</evidence>
<keyword evidence="2" id="KW-0805">Transcription regulation</keyword>
<organism evidence="9 10">
    <name type="scientific">Clytia hemisphaerica</name>
    <dbReference type="NCBI Taxonomy" id="252671"/>
    <lineage>
        <taxon>Eukaryota</taxon>
        <taxon>Metazoa</taxon>
        <taxon>Cnidaria</taxon>
        <taxon>Hydrozoa</taxon>
        <taxon>Hydroidolina</taxon>
        <taxon>Leptothecata</taxon>
        <taxon>Obeliida</taxon>
        <taxon>Clytiidae</taxon>
        <taxon>Clytia</taxon>
    </lineage>
</organism>
<evidence type="ECO:0000256" key="5">
    <source>
        <dbReference type="ARBA" id="ARBA00023242"/>
    </source>
</evidence>
<dbReference type="PANTHER" id="PTHR46542:SF1">
    <property type="entry name" value="X-BOX BINDING PROTEIN 1"/>
    <property type="match status" value="1"/>
</dbReference>
<dbReference type="OrthoDB" id="20960at2759"/>
<keyword evidence="4" id="KW-0804">Transcription</keyword>
<evidence type="ECO:0000256" key="2">
    <source>
        <dbReference type="ARBA" id="ARBA00023015"/>
    </source>
</evidence>
<keyword evidence="1" id="KW-0832">Ubl conjugation</keyword>
<feature type="coiled-coil region" evidence="7">
    <location>
        <begin position="61"/>
        <end position="109"/>
    </location>
</feature>
<dbReference type="CDD" id="cd14691">
    <property type="entry name" value="bZIP_XBP1"/>
    <property type="match status" value="1"/>
</dbReference>
<accession>A0A7M5WYZ3</accession>
<dbReference type="AlphaFoldDB" id="A0A7M5WYZ3"/>
<keyword evidence="3" id="KW-0238">DNA-binding</keyword>
<dbReference type="InterPro" id="IPR052470">
    <property type="entry name" value="ER_Stress-Reg_TF"/>
</dbReference>
<dbReference type="Proteomes" id="UP000594262">
    <property type="component" value="Unplaced"/>
</dbReference>
<protein>
    <recommendedName>
        <fullName evidence="6">X-box-binding protein 1</fullName>
    </recommendedName>
</protein>
<keyword evidence="5" id="KW-0539">Nucleus</keyword>
<proteinExistence type="predicted"/>
<evidence type="ECO:0000256" key="7">
    <source>
        <dbReference type="SAM" id="Coils"/>
    </source>
</evidence>
<evidence type="ECO:0000256" key="1">
    <source>
        <dbReference type="ARBA" id="ARBA00022843"/>
    </source>
</evidence>
<dbReference type="InterPro" id="IPR004827">
    <property type="entry name" value="bZIP"/>
</dbReference>
<dbReference type="Pfam" id="PF00170">
    <property type="entry name" value="bZIP_1"/>
    <property type="match status" value="1"/>
</dbReference>
<evidence type="ECO:0000256" key="3">
    <source>
        <dbReference type="ARBA" id="ARBA00023125"/>
    </source>
</evidence>
<dbReference type="GO" id="GO:0000981">
    <property type="term" value="F:DNA-binding transcription factor activity, RNA polymerase II-specific"/>
    <property type="evidence" value="ECO:0007669"/>
    <property type="project" value="TreeGrafter"/>
</dbReference>
<evidence type="ECO:0000256" key="6">
    <source>
        <dbReference type="ARBA" id="ARBA00040165"/>
    </source>
</evidence>
<dbReference type="InterPro" id="IPR046347">
    <property type="entry name" value="bZIP_sf"/>
</dbReference>
<sequence>MVEDNILKGNIFCLANVDAEKVLNSLEDDENPSPEIIGRKRKRLDDFTPQEKMIRRKLKNRVAAQNARDRKKERLEQLEHIVDRLEKENKELKKSNDELRTNMTFLMSQNKTMRLKLGMSDGDFEQPKTLNITQSPIITPTVGDHDHIVIKKEEETDTEYASLGRISLQQKLQVLLVSLVTMWLANPRLANCLTSLNESEQEVVVKYLLQKKLILQKSNVSNKKVQLIQLLLQMNLIPIIQNCLPKTPLNYFPSAKKSKTLWMDPAIL</sequence>
<feature type="domain" description="BZIP" evidence="8">
    <location>
        <begin position="50"/>
        <end position="113"/>
    </location>
</feature>
<dbReference type="PROSITE" id="PS00036">
    <property type="entry name" value="BZIP_BASIC"/>
    <property type="match status" value="1"/>
</dbReference>
<evidence type="ECO:0000256" key="4">
    <source>
        <dbReference type="ARBA" id="ARBA00023163"/>
    </source>
</evidence>
<dbReference type="SUPFAM" id="SSF57959">
    <property type="entry name" value="Leucine zipper domain"/>
    <property type="match status" value="1"/>
</dbReference>
<dbReference type="Gene3D" id="1.20.5.170">
    <property type="match status" value="1"/>
</dbReference>
<dbReference type="SMART" id="SM00338">
    <property type="entry name" value="BRLZ"/>
    <property type="match status" value="1"/>
</dbReference>
<dbReference type="PANTHER" id="PTHR46542">
    <property type="entry name" value="X-BOX BINDING PROTEIN 1"/>
    <property type="match status" value="1"/>
</dbReference>
<dbReference type="EnsemblMetazoa" id="CLYHEMT015225.1">
    <property type="protein sequence ID" value="CLYHEMP015225.1"/>
    <property type="gene ID" value="CLYHEMG015225"/>
</dbReference>
<reference evidence="9" key="1">
    <citation type="submission" date="2021-01" db="UniProtKB">
        <authorList>
            <consortium name="EnsemblMetazoa"/>
        </authorList>
    </citation>
    <scope>IDENTIFICATION</scope>
</reference>
<dbReference type="GO" id="GO:0000977">
    <property type="term" value="F:RNA polymerase II transcription regulatory region sequence-specific DNA binding"/>
    <property type="evidence" value="ECO:0007669"/>
    <property type="project" value="TreeGrafter"/>
</dbReference>